<organism evidence="1 2">
    <name type="scientific">Arcobacter defluvii</name>
    <dbReference type="NCBI Taxonomy" id="873191"/>
    <lineage>
        <taxon>Bacteria</taxon>
        <taxon>Pseudomonadati</taxon>
        <taxon>Campylobacterota</taxon>
        <taxon>Epsilonproteobacteria</taxon>
        <taxon>Campylobacterales</taxon>
        <taxon>Arcobacteraceae</taxon>
        <taxon>Arcobacter</taxon>
    </lineage>
</organism>
<evidence type="ECO:0000313" key="2">
    <source>
        <dbReference type="Proteomes" id="UP000503313"/>
    </source>
</evidence>
<name>A0AAE7BHF8_9BACT</name>
<dbReference type="AlphaFoldDB" id="A0AAE7BHF8"/>
<gene>
    <name evidence="1" type="ORF">ADFLV_1922</name>
</gene>
<evidence type="ECO:0000313" key="1">
    <source>
        <dbReference type="EMBL" id="QKF77939.1"/>
    </source>
</evidence>
<protein>
    <recommendedName>
        <fullName evidence="3">DUF945 domain-containing protein</fullName>
    </recommendedName>
</protein>
<sequence>MKKIILGIIAILVVIIAVVVGFKIKSDSLIKAKIEELNNNGFLVTHKQTSNYLKTNGNGQIEVIYPEKVALYIFSKIKNEEIKKALEKEFNSVSLYEKEKFFEGITFDYDFLINNLSMDVNTNIYLSKLSKKNMYLLANNPNSQADTWLLNFVKDKKLKVTIDRNANYKLADIDTVIPNLMFLTIRGLEGNSKNMKLPLVKLSSTDNSAKDFLQLDNLNLDYIFDDKKEVSDLTIQNFEFQSSDLSFNIKNVVIKSNTEKDELNVSGKSEISFDEIHAKKYDEEIANLKKTSLNFVVDKLPIKKLDEITKYLEDENYQEYLKSLFQSGISVSSNGSATNYMIKNQKIFDTLKYELSLGLNKNGSIEDAKNIKDIFETIKLAIDLDNDTALNVKNLLNLKQPDSKVDFMDAPNNLKRFEAELKNDGVYVNNKKVLDEKELVFPEKKSFNDTTLGQNDTGKGVFYDYEFIGNNLLKVNFKYLTNLEVISSGGISVSFPQLTDATRIKKHSTKSFDKINFYNAGSEIWNGGLQKNVISSYLLVEGWDENWTDTAIEKEFSLVIDVKDLDVLEINLRAGALNDVDIKAKAYEIVPETGDLDQQNYPIEIADIEIVTH</sequence>
<proteinExistence type="predicted"/>
<keyword evidence="2" id="KW-1185">Reference proteome</keyword>
<accession>A0AAE7BHF8</accession>
<dbReference type="RefSeq" id="WP_129011331.1">
    <property type="nucleotide sequence ID" value="NZ_CP053835.1"/>
</dbReference>
<dbReference type="EMBL" id="CP053835">
    <property type="protein sequence ID" value="QKF77939.1"/>
    <property type="molecule type" value="Genomic_DNA"/>
</dbReference>
<dbReference type="Proteomes" id="UP000503313">
    <property type="component" value="Chromosome"/>
</dbReference>
<evidence type="ECO:0008006" key="3">
    <source>
        <dbReference type="Google" id="ProtNLM"/>
    </source>
</evidence>
<dbReference type="KEGG" id="adz:ADFLV_1922"/>
<reference evidence="1 2" key="1">
    <citation type="submission" date="2020-05" db="EMBL/GenBank/DDBJ databases">
        <title>Complete genome sequencing of Campylobacter and Arcobacter type strains.</title>
        <authorList>
            <person name="Miller W.G."/>
            <person name="Yee E."/>
        </authorList>
    </citation>
    <scope>NUCLEOTIDE SEQUENCE [LARGE SCALE GENOMIC DNA]</scope>
    <source>
        <strain evidence="1 2">LMG 25694</strain>
    </source>
</reference>